<feature type="transmembrane region" description="Helical" evidence="1">
    <location>
        <begin position="151"/>
        <end position="175"/>
    </location>
</feature>
<evidence type="ECO:0000313" key="3">
    <source>
        <dbReference type="Proteomes" id="UP000244893"/>
    </source>
</evidence>
<accession>A0A2V1HPN6</accession>
<keyword evidence="1" id="KW-0472">Membrane</keyword>
<feature type="transmembrane region" description="Helical" evidence="1">
    <location>
        <begin position="125"/>
        <end position="144"/>
    </location>
</feature>
<dbReference type="RefSeq" id="WP_116757557.1">
    <property type="nucleotide sequence ID" value="NZ_JBHUEX010000001.1"/>
</dbReference>
<dbReference type="OrthoDB" id="3430853at2"/>
<sequence length="233" mass="23662">MTSSPVTISPVRRSWRAAPATPDPPLVIPRREPVLRLVATRAGLILTAGLLLGGLTSWGQTVLPAAVAPFANSASGWTIVAVLLLWRIRGGPAASAFYGALAFSGLDLGYAMVSTARGYFYDPTFWLVVALTAGPVVGAAVSLARGRASILAAAGCGVLLGLVAGDGIYGLAVVAGSTGPVYWTAAVVAALAGLIASTWRLRSAPRGLVVLWGTGILVAAVYPSGLLLLGSLM</sequence>
<keyword evidence="1" id="KW-1133">Transmembrane helix</keyword>
<dbReference type="AlphaFoldDB" id="A0A2V1HPN6"/>
<dbReference type="InterPro" id="IPR045393">
    <property type="entry name" value="DUF6518"/>
</dbReference>
<proteinExistence type="predicted"/>
<reference evidence="2 3" key="1">
    <citation type="submission" date="2018-05" db="EMBL/GenBank/DDBJ databases">
        <title>Amnibacterium sp. M8JJ-5, whole genome shotgun sequence.</title>
        <authorList>
            <person name="Tuo L."/>
        </authorList>
    </citation>
    <scope>NUCLEOTIDE SEQUENCE [LARGE SCALE GENOMIC DNA]</scope>
    <source>
        <strain evidence="2 3">M8JJ-5</strain>
    </source>
</reference>
<name>A0A2V1HPN6_9MICO</name>
<dbReference type="Pfam" id="PF20128">
    <property type="entry name" value="DUF6518"/>
    <property type="match status" value="1"/>
</dbReference>
<organism evidence="2 3">
    <name type="scientific">Amnibacterium flavum</name>
    <dbReference type="NCBI Taxonomy" id="2173173"/>
    <lineage>
        <taxon>Bacteria</taxon>
        <taxon>Bacillati</taxon>
        <taxon>Actinomycetota</taxon>
        <taxon>Actinomycetes</taxon>
        <taxon>Micrococcales</taxon>
        <taxon>Microbacteriaceae</taxon>
        <taxon>Amnibacterium</taxon>
    </lineage>
</organism>
<feature type="transmembrane region" description="Helical" evidence="1">
    <location>
        <begin position="181"/>
        <end position="201"/>
    </location>
</feature>
<dbReference type="EMBL" id="QEOP01000003">
    <property type="protein sequence ID" value="PVZ93572.1"/>
    <property type="molecule type" value="Genomic_DNA"/>
</dbReference>
<feature type="transmembrane region" description="Helical" evidence="1">
    <location>
        <begin position="65"/>
        <end position="86"/>
    </location>
</feature>
<evidence type="ECO:0000256" key="1">
    <source>
        <dbReference type="SAM" id="Phobius"/>
    </source>
</evidence>
<keyword evidence="1" id="KW-0812">Transmembrane</keyword>
<comment type="caution">
    <text evidence="2">The sequence shown here is derived from an EMBL/GenBank/DDBJ whole genome shotgun (WGS) entry which is preliminary data.</text>
</comment>
<feature type="transmembrane region" description="Helical" evidence="1">
    <location>
        <begin position="93"/>
        <end position="113"/>
    </location>
</feature>
<keyword evidence="3" id="KW-1185">Reference proteome</keyword>
<feature type="transmembrane region" description="Helical" evidence="1">
    <location>
        <begin position="38"/>
        <end position="59"/>
    </location>
</feature>
<dbReference type="Proteomes" id="UP000244893">
    <property type="component" value="Unassembled WGS sequence"/>
</dbReference>
<gene>
    <name evidence="2" type="ORF">DDQ50_14765</name>
</gene>
<protein>
    <submittedName>
        <fullName evidence="2">Uncharacterized protein</fullName>
    </submittedName>
</protein>
<feature type="transmembrane region" description="Helical" evidence="1">
    <location>
        <begin position="208"/>
        <end position="229"/>
    </location>
</feature>
<evidence type="ECO:0000313" key="2">
    <source>
        <dbReference type="EMBL" id="PVZ93572.1"/>
    </source>
</evidence>